<dbReference type="PROSITE" id="PS00584">
    <property type="entry name" value="PFKB_KINASES_2"/>
    <property type="match status" value="1"/>
</dbReference>
<dbReference type="Proteomes" id="UP000680588">
    <property type="component" value="Chromosome"/>
</dbReference>
<dbReference type="GO" id="GO:0016301">
    <property type="term" value="F:kinase activity"/>
    <property type="evidence" value="ECO:0007669"/>
    <property type="project" value="UniProtKB-KW"/>
</dbReference>
<dbReference type="EMBL" id="CP076456">
    <property type="protein sequence ID" value="QWQ36913.1"/>
    <property type="molecule type" value="Genomic_DNA"/>
</dbReference>
<evidence type="ECO:0000256" key="2">
    <source>
        <dbReference type="ARBA" id="ARBA00022777"/>
    </source>
</evidence>
<sequence length="359" mass="37821">MTTAGSSEAQLDLFLTGSLFFDIVFTGLPAAPRPGTEVWADGMGSLPGGIANLAVAASRLGLDTGLAAGFGDDAYGAWAWTLLAEQEKINLGRSRTFRGWHSAVTVSLSWQGDRSMVTHGHPIPVTQRELIGVPPPARAVFGELVRPDGQEPWWKDYGTGETLVFADVGWDPSGAWDPAVLADLHLCHAFLPNDIEAMAYTRTDSAEDALGKLSDQVPLAVVTKGAAGAIASDASTGETASVPGLRVNALDPTGAGDVFAAAMVVGTLDQWPLRQRLLFASLCSALAVQHFGGSLAAPGWGDIVDWWKAAKASASRGEEAADVVRRYGFLDEVLTDKAQNAVRRAEATFGLLTEVEAFS</sequence>
<organism evidence="4 5">
    <name type="scientific">Arthrobacter sunyaminii</name>
    <dbReference type="NCBI Taxonomy" id="2816859"/>
    <lineage>
        <taxon>Bacteria</taxon>
        <taxon>Bacillati</taxon>
        <taxon>Actinomycetota</taxon>
        <taxon>Actinomycetes</taxon>
        <taxon>Micrococcales</taxon>
        <taxon>Micrococcaceae</taxon>
        <taxon>Arthrobacter</taxon>
    </lineage>
</organism>
<evidence type="ECO:0000259" key="3">
    <source>
        <dbReference type="Pfam" id="PF00294"/>
    </source>
</evidence>
<dbReference type="PANTHER" id="PTHR42774">
    <property type="entry name" value="PHOSPHOTRANSFERASE SYSTEM TRANSPORT PROTEIN"/>
    <property type="match status" value="1"/>
</dbReference>
<dbReference type="InterPro" id="IPR029056">
    <property type="entry name" value="Ribokinase-like"/>
</dbReference>
<evidence type="ECO:0000313" key="4">
    <source>
        <dbReference type="EMBL" id="QWQ36913.1"/>
    </source>
</evidence>
<gene>
    <name evidence="4" type="ORF">KG104_03700</name>
</gene>
<keyword evidence="5" id="KW-1185">Reference proteome</keyword>
<evidence type="ECO:0000256" key="1">
    <source>
        <dbReference type="ARBA" id="ARBA00022679"/>
    </source>
</evidence>
<keyword evidence="1" id="KW-0808">Transferase</keyword>
<dbReference type="SUPFAM" id="SSF53613">
    <property type="entry name" value="Ribokinase-like"/>
    <property type="match status" value="1"/>
</dbReference>
<keyword evidence="2 4" id="KW-0418">Kinase</keyword>
<protein>
    <submittedName>
        <fullName evidence="4">Carbohydrate kinase family protein</fullName>
    </submittedName>
</protein>
<dbReference type="AlphaFoldDB" id="A0A975S6V3"/>
<dbReference type="Gene3D" id="3.40.1190.20">
    <property type="match status" value="1"/>
</dbReference>
<proteinExistence type="predicted"/>
<name>A0A975S6V3_9MICC</name>
<dbReference type="RefSeq" id="WP_104054999.1">
    <property type="nucleotide sequence ID" value="NZ_CP076456.1"/>
</dbReference>
<dbReference type="PANTHER" id="PTHR42774:SF3">
    <property type="entry name" value="KETOHEXOKINASE"/>
    <property type="match status" value="1"/>
</dbReference>
<feature type="domain" description="Carbohydrate kinase PfkB" evidence="3">
    <location>
        <begin position="170"/>
        <end position="295"/>
    </location>
</feature>
<dbReference type="InterPro" id="IPR052562">
    <property type="entry name" value="Ketohexokinase-related"/>
</dbReference>
<accession>A0A975S6V3</accession>
<evidence type="ECO:0000313" key="5">
    <source>
        <dbReference type="Proteomes" id="UP000680588"/>
    </source>
</evidence>
<dbReference type="InterPro" id="IPR002173">
    <property type="entry name" value="Carboh/pur_kinase_PfkB_CS"/>
</dbReference>
<dbReference type="KEGG" id="asun:KG104_03700"/>
<dbReference type="Pfam" id="PF00294">
    <property type="entry name" value="PfkB"/>
    <property type="match status" value="1"/>
</dbReference>
<reference evidence="4" key="1">
    <citation type="submission" date="2021-06" db="EMBL/GenBank/DDBJ databases">
        <title>Novel species in genus Arthrobacter.</title>
        <authorList>
            <person name="Zhang G."/>
        </authorList>
    </citation>
    <scope>NUCLEOTIDE SEQUENCE</scope>
    <source>
        <strain evidence="4">Zg-ZUI122</strain>
    </source>
</reference>
<dbReference type="InterPro" id="IPR011611">
    <property type="entry name" value="PfkB_dom"/>
</dbReference>